<gene>
    <name evidence="4" type="ORF">NGB36_30925</name>
</gene>
<evidence type="ECO:0000313" key="5">
    <source>
        <dbReference type="Proteomes" id="UP001057702"/>
    </source>
</evidence>
<comment type="caution">
    <text evidence="4">The sequence shown here is derived from an EMBL/GenBank/DDBJ whole genome shotgun (WGS) entry which is preliminary data.</text>
</comment>
<evidence type="ECO:0000259" key="3">
    <source>
        <dbReference type="PROSITE" id="PS51903"/>
    </source>
</evidence>
<feature type="region of interest" description="Disordered" evidence="2">
    <location>
        <begin position="1"/>
        <end position="38"/>
    </location>
</feature>
<keyword evidence="1" id="KW-0677">Repeat</keyword>
<sequence>MHSDTRPEDPTRDDVPQLSRELGTAVASARRRASRDGDRQLDTAHLLHSLLESDQRSREVLGSAGGQVVRVLAYLAQRTIGYGIRWRGTIEDSGALPVVAAGAAPGWSPAASAALHDAEARAAARGRPVAEGTDLLGALAADPECRAVEVLRAAGIDPQRLTSVLSGRGAVRGYRDDGPVAS</sequence>
<name>A0ABT1Q4K4_9ACTN</name>
<feature type="compositionally biased region" description="Basic and acidic residues" evidence="2">
    <location>
        <begin position="1"/>
        <end position="15"/>
    </location>
</feature>
<dbReference type="InterPro" id="IPR036628">
    <property type="entry name" value="Clp_N_dom_sf"/>
</dbReference>
<dbReference type="PROSITE" id="PS51903">
    <property type="entry name" value="CLP_R"/>
    <property type="match status" value="1"/>
</dbReference>
<proteinExistence type="predicted"/>
<protein>
    <submittedName>
        <fullName evidence="4">Peptidase</fullName>
    </submittedName>
</protein>
<dbReference type="SUPFAM" id="SSF81923">
    <property type="entry name" value="Double Clp-N motif"/>
    <property type="match status" value="1"/>
</dbReference>
<evidence type="ECO:0000256" key="2">
    <source>
        <dbReference type="SAM" id="MobiDB-lite"/>
    </source>
</evidence>
<keyword evidence="5" id="KW-1185">Reference proteome</keyword>
<dbReference type="InterPro" id="IPR004176">
    <property type="entry name" value="Clp_R_N"/>
</dbReference>
<dbReference type="RefSeq" id="WP_255923944.1">
    <property type="nucleotide sequence ID" value="NZ_JANFNG010000044.1"/>
</dbReference>
<dbReference type="Pfam" id="PF02861">
    <property type="entry name" value="Clp_N"/>
    <property type="match status" value="1"/>
</dbReference>
<dbReference type="Proteomes" id="UP001057702">
    <property type="component" value="Unassembled WGS sequence"/>
</dbReference>
<dbReference type="Gene3D" id="1.10.1780.10">
    <property type="entry name" value="Clp, N-terminal domain"/>
    <property type="match status" value="1"/>
</dbReference>
<feature type="domain" description="Clp R" evidence="3">
    <location>
        <begin position="15"/>
        <end position="174"/>
    </location>
</feature>
<accession>A0ABT1Q4K4</accession>
<dbReference type="EMBL" id="JANFNG010000044">
    <property type="protein sequence ID" value="MCQ4084861.1"/>
    <property type="molecule type" value="Genomic_DNA"/>
</dbReference>
<evidence type="ECO:0000256" key="1">
    <source>
        <dbReference type="PROSITE-ProRule" id="PRU01251"/>
    </source>
</evidence>
<reference evidence="4" key="1">
    <citation type="submission" date="2022-06" db="EMBL/GenBank/DDBJ databases">
        <title>Draft genome sequence of Streptomyces sp. RB6PN25 isolated from peat swamp forest in Thailand.</title>
        <authorList>
            <person name="Duangmal K."/>
            <person name="Klaysubun C."/>
        </authorList>
    </citation>
    <scope>NUCLEOTIDE SEQUENCE</scope>
    <source>
        <strain evidence="4">RB6PN25</strain>
    </source>
</reference>
<organism evidence="4 5">
    <name type="scientific">Streptomyces humicola</name>
    <dbReference type="NCBI Taxonomy" id="2953240"/>
    <lineage>
        <taxon>Bacteria</taxon>
        <taxon>Bacillati</taxon>
        <taxon>Actinomycetota</taxon>
        <taxon>Actinomycetes</taxon>
        <taxon>Kitasatosporales</taxon>
        <taxon>Streptomycetaceae</taxon>
        <taxon>Streptomyces</taxon>
    </lineage>
</organism>
<evidence type="ECO:0000313" key="4">
    <source>
        <dbReference type="EMBL" id="MCQ4084861.1"/>
    </source>
</evidence>